<protein>
    <recommendedName>
        <fullName evidence="4">Lipoprotein</fullName>
    </recommendedName>
</protein>
<evidence type="ECO:0000313" key="3">
    <source>
        <dbReference type="Proteomes" id="UP001300383"/>
    </source>
</evidence>
<sequence length="476" mass="51518">MKKRRLFSAWILVLVLAAGVLGGCGKKNTEETETSETSGKPAAASELVEQARDALAGADSMSGQLSIEMAMDYSAQGVEATLECKVSQDMEMVRKPEAAHMKGTININLSGITVDTESYAVKEGDSYVTYTKSAGQWLKQKADSADTQADASKTLDMLLKNSDSLTMEETQGEGGKKLYQVSGVIEGGDFSKLLDPSVGGVTSEDSYGDLDAAVTLTVDGESGIPSAISIDLTESYNAFMQANREAEGFDEITVTAFCVTMSGYVLNGVGEITVPEEVKASAMDMDALETSQPEESETSDPEEPESKDFEIQQNESGEYVLGTSWDDSTANIAVPAGFSYDAGSDKTWLKFNSKENDGVHELSLVYSLYTLDDNYGEEDLAQVQESTYAYMLTSGDYAKVSMEPQTTVTAGGRTVSYTKLSYLYLGTIYCEEYNSWTVLSDGRMIQCTVKEESREEACDRIDPEEILETAFAALKN</sequence>
<name>A0AAP4B9J1_9FIRM</name>
<dbReference type="InterPro" id="IPR046720">
    <property type="entry name" value="DUF6612"/>
</dbReference>
<gene>
    <name evidence="2" type="ORF">QJ036_02620</name>
</gene>
<dbReference type="PROSITE" id="PS51257">
    <property type="entry name" value="PROKAR_LIPOPROTEIN"/>
    <property type="match status" value="1"/>
</dbReference>
<evidence type="ECO:0008006" key="4">
    <source>
        <dbReference type="Google" id="ProtNLM"/>
    </source>
</evidence>
<evidence type="ECO:0000256" key="1">
    <source>
        <dbReference type="SAM" id="MobiDB-lite"/>
    </source>
</evidence>
<accession>A0AAP4B9J1</accession>
<dbReference type="EMBL" id="JASGBQ010000002">
    <property type="protein sequence ID" value="MDI9241372.1"/>
    <property type="molecule type" value="Genomic_DNA"/>
</dbReference>
<reference evidence="2 3" key="1">
    <citation type="submission" date="2023-05" db="EMBL/GenBank/DDBJ databases">
        <title>[ruminococcus] sp. nov., isolated from a pig farm feces dump.</title>
        <authorList>
            <person name="Chang Y.-H."/>
        </authorList>
    </citation>
    <scope>NUCLEOTIDE SEQUENCE [LARGE SCALE GENOMIC DNA]</scope>
    <source>
        <strain evidence="2 3">YH-rum2234</strain>
    </source>
</reference>
<comment type="caution">
    <text evidence="2">The sequence shown here is derived from an EMBL/GenBank/DDBJ whole genome shotgun (WGS) entry which is preliminary data.</text>
</comment>
<dbReference type="RefSeq" id="WP_283229881.1">
    <property type="nucleotide sequence ID" value="NZ_JASGBQ010000002.1"/>
</dbReference>
<organism evidence="2 3">
    <name type="scientific">Fusibacillus kribbianus</name>
    <dbReference type="NCBI Taxonomy" id="3044208"/>
    <lineage>
        <taxon>Bacteria</taxon>
        <taxon>Bacillati</taxon>
        <taxon>Bacillota</taxon>
        <taxon>Clostridia</taxon>
        <taxon>Lachnospirales</taxon>
        <taxon>Lachnospiraceae</taxon>
        <taxon>Fusibacillus</taxon>
    </lineage>
</organism>
<dbReference type="Gene3D" id="2.50.20.20">
    <property type="match status" value="1"/>
</dbReference>
<evidence type="ECO:0000313" key="2">
    <source>
        <dbReference type="EMBL" id="MDI9241372.1"/>
    </source>
</evidence>
<dbReference type="AlphaFoldDB" id="A0AAP4B9J1"/>
<keyword evidence="3" id="KW-1185">Reference proteome</keyword>
<dbReference type="Pfam" id="PF20316">
    <property type="entry name" value="DUF6612"/>
    <property type="match status" value="1"/>
</dbReference>
<dbReference type="Proteomes" id="UP001300383">
    <property type="component" value="Unassembled WGS sequence"/>
</dbReference>
<feature type="compositionally biased region" description="Acidic residues" evidence="1">
    <location>
        <begin position="292"/>
        <end position="303"/>
    </location>
</feature>
<proteinExistence type="predicted"/>
<feature type="region of interest" description="Disordered" evidence="1">
    <location>
        <begin position="287"/>
        <end position="313"/>
    </location>
</feature>